<keyword evidence="4" id="KW-1185">Reference proteome</keyword>
<dbReference type="PANTHER" id="PTHR30523">
    <property type="entry name" value="PHOSPHOENOLPYRUVATE CARBOXYLASE"/>
    <property type="match status" value="1"/>
</dbReference>
<dbReference type="Proteomes" id="UP000237682">
    <property type="component" value="Unassembled WGS sequence"/>
</dbReference>
<dbReference type="OrthoDB" id="9758461at2"/>
<dbReference type="AlphaFoldDB" id="A0A2S9QC23"/>
<accession>A0A2S9QC23</accession>
<evidence type="ECO:0000313" key="3">
    <source>
        <dbReference type="EMBL" id="PRH86870.1"/>
    </source>
</evidence>
<keyword evidence="3" id="KW-0670">Pyruvate</keyword>
<protein>
    <recommendedName>
        <fullName evidence="2">Phosphoenolpyruvate carboxylase</fullName>
    </recommendedName>
</protein>
<gene>
    <name evidence="3" type="ORF">C5L14_16410</name>
</gene>
<organism evidence="3 4">
    <name type="scientific">Labrys okinawensis</name>
    <dbReference type="NCBI Taxonomy" id="346911"/>
    <lineage>
        <taxon>Bacteria</taxon>
        <taxon>Pseudomonadati</taxon>
        <taxon>Pseudomonadota</taxon>
        <taxon>Alphaproteobacteria</taxon>
        <taxon>Hyphomicrobiales</taxon>
        <taxon>Xanthobacteraceae</taxon>
        <taxon>Labrys</taxon>
    </lineage>
</organism>
<dbReference type="GO" id="GO:0008964">
    <property type="term" value="F:phosphoenolpyruvate carboxylase activity"/>
    <property type="evidence" value="ECO:0007669"/>
    <property type="project" value="InterPro"/>
</dbReference>
<dbReference type="GO" id="GO:0015977">
    <property type="term" value="P:carbon fixation"/>
    <property type="evidence" value="ECO:0007669"/>
    <property type="project" value="InterPro"/>
</dbReference>
<proteinExistence type="predicted"/>
<evidence type="ECO:0000313" key="4">
    <source>
        <dbReference type="Proteomes" id="UP000237682"/>
    </source>
</evidence>
<reference evidence="3 4" key="1">
    <citation type="submission" date="2018-02" db="EMBL/GenBank/DDBJ databases">
        <title>Whole genome sequencing of endophytic bacterium.</title>
        <authorList>
            <person name="Eedara R."/>
            <person name="Podile A.R."/>
        </authorList>
    </citation>
    <scope>NUCLEOTIDE SEQUENCE [LARGE SCALE GENOMIC DNA]</scope>
    <source>
        <strain evidence="3 4">RP1T</strain>
    </source>
</reference>
<dbReference type="PANTHER" id="PTHR30523:SF6">
    <property type="entry name" value="PHOSPHOENOLPYRUVATE CARBOXYLASE"/>
    <property type="match status" value="1"/>
</dbReference>
<dbReference type="EMBL" id="PUEJ01000005">
    <property type="protein sequence ID" value="PRH86870.1"/>
    <property type="molecule type" value="Genomic_DNA"/>
</dbReference>
<dbReference type="SUPFAM" id="SSF51621">
    <property type="entry name" value="Phosphoenolpyruvate/pyruvate domain"/>
    <property type="match status" value="1"/>
</dbReference>
<comment type="caution">
    <text evidence="3">The sequence shown here is derived from an EMBL/GenBank/DDBJ whole genome shotgun (WGS) entry which is preliminary data.</text>
</comment>
<sequence>MDAPLPQPGPDDRIIELERFCRDKLDSARAKLVDEPRYNPVAQLAFELSRELEAGRLTREDFEALALRLSQETFSARAKALRDYVGPLDMPGNRKSLRRVAEHLLATGRRSVSNASPLARTQLGIVFTGHPTFLLSSANRARLARMACGSEATLPDALMAPDNPITLQVEHGAAMVALDAAKTAIGEFARVVAEVLRERRSPEWRTVTVGYAGLGTWIGYDLDGRTDIQWIDSFRFRLAEKQHQIDRYLGEVLRIAAQVGPDSQTAQRLEELTARIERTRAWNAGILEAFGQSPLDRPALRQAADLLTARHPDAATSVRPYIALIDIAIADAPPEIALDLVALRSEMLTLGFGVGEVHMRINATQLHNAMRQHLDIDSEENITSRSMLERLATFIRDAQPVSVNFGSLDIEQKTALRQFVLAAQILKHIDQDSSIRLLIAECEAPATVMAAVYFARLFGVEDKLDVSPLFETPTALEGASRFFDVLFGIEEYRQAVRRRGRLAIQTGFSDSGRFMGQITAALAIERLHGQLARACERHRLTDVEVLIFDTHGESAGRGAHQGNFEDRAFYVMSPWARREFESRGIALKHEISFQGGDGFVYFETPELALATLTRMLEAEVAWREQPASDDPFYSNTTFSFDFFRRLASFHSKLLDDHAYHRALGSFAQGLLNETGSRKSRRQFDVSGGEVHQVRRIRAIPHNAILQQLGHPATVIAGFGTALRGDEDRFIDTFAKSDRLRRLTSHVVHMKRRSSIKALAAFSTLFDRSFWSTRPYAGAEPHLAEPCLFITQLLEEDDRAASLSELAVKLRLDAISLHRLLDLAGQDLGKSISENRERLDMLQAVRLALLQHILLMAARVPKFSTRNDVSREDIMELIFSLRIPEAVALLRDAYPVNGLTMEGYSLAEPFTYPGDSPSNYAALTRNLIDPIERTYRTILAIGAAIALEFGAHG</sequence>
<dbReference type="RefSeq" id="WP_105863094.1">
    <property type="nucleotide sequence ID" value="NZ_PUEJ01000005.1"/>
</dbReference>
<comment type="function">
    <text evidence="1">Forms oxaloacetate, a four-carbon dicarboxylic acid source for the tricarboxylic acid cycle.</text>
</comment>
<evidence type="ECO:0000256" key="2">
    <source>
        <dbReference type="ARBA" id="ARBA00022419"/>
    </source>
</evidence>
<dbReference type="Pfam" id="PF00311">
    <property type="entry name" value="PEPcase"/>
    <property type="match status" value="1"/>
</dbReference>
<dbReference type="InterPro" id="IPR021135">
    <property type="entry name" value="PEP_COase"/>
</dbReference>
<dbReference type="GO" id="GO:0006099">
    <property type="term" value="P:tricarboxylic acid cycle"/>
    <property type="evidence" value="ECO:0007669"/>
    <property type="project" value="InterPro"/>
</dbReference>
<dbReference type="InterPro" id="IPR015813">
    <property type="entry name" value="Pyrv/PenolPyrv_kinase-like_dom"/>
</dbReference>
<name>A0A2S9QC23_9HYPH</name>
<dbReference type="GO" id="GO:0005829">
    <property type="term" value="C:cytosol"/>
    <property type="evidence" value="ECO:0007669"/>
    <property type="project" value="TreeGrafter"/>
</dbReference>
<evidence type="ECO:0000256" key="1">
    <source>
        <dbReference type="ARBA" id="ARBA00003670"/>
    </source>
</evidence>